<keyword evidence="4" id="KW-1185">Reference proteome</keyword>
<evidence type="ECO:0000313" key="3">
    <source>
        <dbReference type="EMBL" id="CAK9006730.1"/>
    </source>
</evidence>
<evidence type="ECO:0000313" key="4">
    <source>
        <dbReference type="Proteomes" id="UP001642484"/>
    </source>
</evidence>
<proteinExistence type="predicted"/>
<gene>
    <name evidence="3" type="ORF">CCMP2556_LOCUS8546</name>
</gene>
<dbReference type="EMBL" id="CAXAMN010003891">
    <property type="protein sequence ID" value="CAK9006730.1"/>
    <property type="molecule type" value="Genomic_DNA"/>
</dbReference>
<protein>
    <recommendedName>
        <fullName evidence="2">PARP catalytic domain-containing protein</fullName>
    </recommendedName>
</protein>
<name>A0ABP0IXB3_9DINO</name>
<organism evidence="3 4">
    <name type="scientific">Durusdinium trenchii</name>
    <dbReference type="NCBI Taxonomy" id="1381693"/>
    <lineage>
        <taxon>Eukaryota</taxon>
        <taxon>Sar</taxon>
        <taxon>Alveolata</taxon>
        <taxon>Dinophyceae</taxon>
        <taxon>Suessiales</taxon>
        <taxon>Symbiodiniaceae</taxon>
        <taxon>Durusdinium</taxon>
    </lineage>
</organism>
<dbReference type="Pfam" id="PF00644">
    <property type="entry name" value="PARP"/>
    <property type="match status" value="1"/>
</dbReference>
<dbReference type="SUPFAM" id="SSF56399">
    <property type="entry name" value="ADP-ribosylation"/>
    <property type="match status" value="1"/>
</dbReference>
<accession>A0ABP0IXB3</accession>
<evidence type="ECO:0000259" key="2">
    <source>
        <dbReference type="Pfam" id="PF00644"/>
    </source>
</evidence>
<sequence length="130" mass="14481">MNLLLAQLWEIIRLFKDVLRNMKKLERNSIETPSWKSKLDENSTALPDELCAAIGGSTIAPGQGEKHLLHGTSPEHLLDILDQGFNDKLASLKGMFGAGAYFAEDPAPRTEPKPTAKESEERERPVDLDR</sequence>
<feature type="region of interest" description="Disordered" evidence="1">
    <location>
        <begin position="101"/>
        <end position="130"/>
    </location>
</feature>
<comment type="caution">
    <text evidence="3">The sequence shown here is derived from an EMBL/GenBank/DDBJ whole genome shotgun (WGS) entry which is preliminary data.</text>
</comment>
<dbReference type="Gene3D" id="3.90.228.10">
    <property type="match status" value="1"/>
</dbReference>
<evidence type="ECO:0000256" key="1">
    <source>
        <dbReference type="SAM" id="MobiDB-lite"/>
    </source>
</evidence>
<feature type="domain" description="PARP catalytic" evidence="2">
    <location>
        <begin position="64"/>
        <end position="107"/>
    </location>
</feature>
<reference evidence="3 4" key="1">
    <citation type="submission" date="2024-02" db="EMBL/GenBank/DDBJ databases">
        <authorList>
            <person name="Chen Y."/>
            <person name="Shah S."/>
            <person name="Dougan E. K."/>
            <person name="Thang M."/>
            <person name="Chan C."/>
        </authorList>
    </citation>
    <scope>NUCLEOTIDE SEQUENCE [LARGE SCALE GENOMIC DNA]</scope>
</reference>
<feature type="compositionally biased region" description="Basic and acidic residues" evidence="1">
    <location>
        <begin position="106"/>
        <end position="130"/>
    </location>
</feature>
<dbReference type="InterPro" id="IPR012317">
    <property type="entry name" value="Poly(ADP-ribose)pol_cat_dom"/>
</dbReference>
<dbReference type="Proteomes" id="UP001642484">
    <property type="component" value="Unassembled WGS sequence"/>
</dbReference>